<protein>
    <submittedName>
        <fullName evidence="5">Amino acid/amide ABC transporter substrate-binding protein, HAAT family</fullName>
    </submittedName>
</protein>
<evidence type="ECO:0000259" key="4">
    <source>
        <dbReference type="Pfam" id="PF13458"/>
    </source>
</evidence>
<accession>A0A2I2L2W5</accession>
<dbReference type="PROSITE" id="PS51257">
    <property type="entry name" value="PROKAR_LIPOPROTEIN"/>
    <property type="match status" value="1"/>
</dbReference>
<sequence length="406" mass="42615">MRTRRPALPVMLTVVAITLLGAAACSSGESSADTGSCTAPGVDPSRINLGVIFPDTGAESSFFAGVRAGIDARLGAANAAGGVHGRKITYEWRDDQSDRRRNSIAADSLVGGRNVFGVIETTFGSPGGADALSRANMPVTGVAIEPDWLTHRNMFSFAYTASDPVDTHGRFVRSRGGTRAVIVHTDLSAGASFTAGQYARSLRAAGVQVVDDLSYTAGADTPESFAARVAASDPDAIVSVMNQADFIQILRALRAAGHDPKVILAISGYDQQLLRKSGPAMAGVSVPLFYRPFEAGGPAIGRYLDAMRHFAPQVLEPRQDTAMLSYISADMFVRGLELAGPCPSGQRVIDALHAVTRYDADGLIAPINIRDGYAKPTTCYDYVQVNSAGTAFGPGETRLCGAALTP</sequence>
<evidence type="ECO:0000313" key="5">
    <source>
        <dbReference type="EMBL" id="SNQ52207.1"/>
    </source>
</evidence>
<dbReference type="AlphaFoldDB" id="A0A2I2L2W5"/>
<feature type="signal peptide" evidence="3">
    <location>
        <begin position="1"/>
        <end position="32"/>
    </location>
</feature>
<dbReference type="Pfam" id="PF13458">
    <property type="entry name" value="Peripla_BP_6"/>
    <property type="match status" value="1"/>
</dbReference>
<name>A0A2I2L2W5_9ACTN</name>
<dbReference type="InterPro" id="IPR028081">
    <property type="entry name" value="Leu-bd"/>
</dbReference>
<evidence type="ECO:0000256" key="1">
    <source>
        <dbReference type="ARBA" id="ARBA00010062"/>
    </source>
</evidence>
<proteinExistence type="inferred from homology"/>
<evidence type="ECO:0000256" key="2">
    <source>
        <dbReference type="ARBA" id="ARBA00022729"/>
    </source>
</evidence>
<gene>
    <name evidence="5" type="ORF">FRACA_960010</name>
</gene>
<feature type="domain" description="Leucine-binding protein" evidence="4">
    <location>
        <begin position="47"/>
        <end position="389"/>
    </location>
</feature>
<dbReference type="Proteomes" id="UP000234331">
    <property type="component" value="Unassembled WGS sequence"/>
</dbReference>
<keyword evidence="2 3" id="KW-0732">Signal</keyword>
<dbReference type="Gene3D" id="3.40.50.2300">
    <property type="match status" value="2"/>
</dbReference>
<comment type="similarity">
    <text evidence="1">Belongs to the leucine-binding protein family.</text>
</comment>
<reference evidence="5 6" key="1">
    <citation type="submission" date="2017-06" db="EMBL/GenBank/DDBJ databases">
        <authorList>
            <person name="Kim H.J."/>
            <person name="Triplett B.A."/>
        </authorList>
    </citation>
    <scope>NUCLEOTIDE SEQUENCE [LARGE SCALE GENOMIC DNA]</scope>
    <source>
        <strain evidence="5">FRACA_ARgP5</strain>
    </source>
</reference>
<dbReference type="EMBL" id="FZMO01000565">
    <property type="protein sequence ID" value="SNQ52207.1"/>
    <property type="molecule type" value="Genomic_DNA"/>
</dbReference>
<dbReference type="PANTHER" id="PTHR47235">
    <property type="entry name" value="BLR6548 PROTEIN"/>
    <property type="match status" value="1"/>
</dbReference>
<evidence type="ECO:0000256" key="3">
    <source>
        <dbReference type="SAM" id="SignalP"/>
    </source>
</evidence>
<dbReference type="CDD" id="cd06341">
    <property type="entry name" value="PBP1_ABC_ligand_binding-like"/>
    <property type="match status" value="1"/>
</dbReference>
<evidence type="ECO:0000313" key="6">
    <source>
        <dbReference type="Proteomes" id="UP000234331"/>
    </source>
</evidence>
<dbReference type="PANTHER" id="PTHR47235:SF1">
    <property type="entry name" value="BLR6548 PROTEIN"/>
    <property type="match status" value="1"/>
</dbReference>
<organism evidence="5 6">
    <name type="scientific">Frankia canadensis</name>
    <dbReference type="NCBI Taxonomy" id="1836972"/>
    <lineage>
        <taxon>Bacteria</taxon>
        <taxon>Bacillati</taxon>
        <taxon>Actinomycetota</taxon>
        <taxon>Actinomycetes</taxon>
        <taxon>Frankiales</taxon>
        <taxon>Frankiaceae</taxon>
        <taxon>Frankia</taxon>
    </lineage>
</organism>
<dbReference type="InterPro" id="IPR028082">
    <property type="entry name" value="Peripla_BP_I"/>
</dbReference>
<keyword evidence="6" id="KW-1185">Reference proteome</keyword>
<dbReference type="SUPFAM" id="SSF53822">
    <property type="entry name" value="Periplasmic binding protein-like I"/>
    <property type="match status" value="1"/>
</dbReference>
<feature type="chain" id="PRO_5014167084" evidence="3">
    <location>
        <begin position="33"/>
        <end position="406"/>
    </location>
</feature>